<organism evidence="5 6">
    <name type="scientific">Lacrimispora celerecrescens</name>
    <dbReference type="NCBI Taxonomy" id="29354"/>
    <lineage>
        <taxon>Bacteria</taxon>
        <taxon>Bacillati</taxon>
        <taxon>Bacillota</taxon>
        <taxon>Clostridia</taxon>
        <taxon>Lachnospirales</taxon>
        <taxon>Lachnospiraceae</taxon>
        <taxon>Lacrimispora</taxon>
    </lineage>
</organism>
<name>A0A084JS86_9FIRM</name>
<dbReference type="STRING" id="29354.IO98_01180"/>
<dbReference type="Proteomes" id="UP000028525">
    <property type="component" value="Unassembled WGS sequence"/>
</dbReference>
<dbReference type="PROSITE" id="PS51379">
    <property type="entry name" value="4FE4S_FER_2"/>
    <property type="match status" value="1"/>
</dbReference>
<dbReference type="InterPro" id="IPR017900">
    <property type="entry name" value="4Fe4S_Fe_S_CS"/>
</dbReference>
<proteinExistence type="predicted"/>
<dbReference type="RefSeq" id="WP_038277228.1">
    <property type="nucleotide sequence ID" value="NZ_FYAL01000013.1"/>
</dbReference>
<evidence type="ECO:0000256" key="3">
    <source>
        <dbReference type="ARBA" id="ARBA00023014"/>
    </source>
</evidence>
<dbReference type="GO" id="GO:0051536">
    <property type="term" value="F:iron-sulfur cluster binding"/>
    <property type="evidence" value="ECO:0007669"/>
    <property type="project" value="UniProtKB-KW"/>
</dbReference>
<dbReference type="SUPFAM" id="SSF46548">
    <property type="entry name" value="alpha-helical ferredoxin"/>
    <property type="match status" value="1"/>
</dbReference>
<accession>A0A084JS86</accession>
<reference evidence="5 6" key="1">
    <citation type="submission" date="2014-07" db="EMBL/GenBank/DDBJ databases">
        <title>Draft genome of Clostridium celerecrescens 152B isolated from sediments associated with methane hydrate from Krishna Godavari basin.</title>
        <authorList>
            <person name="Honkalas V.S."/>
            <person name="Dabir A.P."/>
            <person name="Arora P."/>
            <person name="Dhakephalkar P.K."/>
        </authorList>
    </citation>
    <scope>NUCLEOTIDE SEQUENCE [LARGE SCALE GENOMIC DNA]</scope>
    <source>
        <strain evidence="5 6">152B</strain>
    </source>
</reference>
<keyword evidence="2" id="KW-0408">Iron</keyword>
<dbReference type="InterPro" id="IPR017896">
    <property type="entry name" value="4Fe4S_Fe-S-bd"/>
</dbReference>
<dbReference type="InterPro" id="IPR051460">
    <property type="entry name" value="HdrC_iron-sulfur_subunit"/>
</dbReference>
<gene>
    <name evidence="5" type="ORF">IO98_01180</name>
</gene>
<evidence type="ECO:0000313" key="6">
    <source>
        <dbReference type="Proteomes" id="UP000028525"/>
    </source>
</evidence>
<dbReference type="Gene3D" id="1.10.1060.10">
    <property type="entry name" value="Alpha-helical ferredoxin"/>
    <property type="match status" value="1"/>
</dbReference>
<keyword evidence="1" id="KW-0479">Metal-binding</keyword>
<dbReference type="GO" id="GO:0046872">
    <property type="term" value="F:metal ion binding"/>
    <property type="evidence" value="ECO:0007669"/>
    <property type="project" value="UniProtKB-KW"/>
</dbReference>
<comment type="caution">
    <text evidence="5">The sequence shown here is derived from an EMBL/GenBank/DDBJ whole genome shotgun (WGS) entry which is preliminary data.</text>
</comment>
<feature type="domain" description="4Fe-4S ferredoxin-type" evidence="4">
    <location>
        <begin position="6"/>
        <end position="37"/>
    </location>
</feature>
<dbReference type="PANTHER" id="PTHR43255:SF2">
    <property type="entry name" value="HETERODISULFIDE REDUCTASE RELATED PROTEIN"/>
    <property type="match status" value="1"/>
</dbReference>
<evidence type="ECO:0000313" key="5">
    <source>
        <dbReference type="EMBL" id="KEZ91820.1"/>
    </source>
</evidence>
<dbReference type="GO" id="GO:0005886">
    <property type="term" value="C:plasma membrane"/>
    <property type="evidence" value="ECO:0007669"/>
    <property type="project" value="TreeGrafter"/>
</dbReference>
<protein>
    <submittedName>
        <fullName evidence="5">Heterodisulfide reductase</fullName>
    </submittedName>
</protein>
<dbReference type="InterPro" id="IPR009051">
    <property type="entry name" value="Helical_ferredxn"/>
</dbReference>
<dbReference type="PANTHER" id="PTHR43255">
    <property type="entry name" value="IRON-SULFUR-BINDING OXIDOREDUCTASE FADF-RELATED-RELATED"/>
    <property type="match status" value="1"/>
</dbReference>
<dbReference type="Pfam" id="PF13183">
    <property type="entry name" value="Fer4_8"/>
    <property type="match status" value="1"/>
</dbReference>
<dbReference type="PROSITE" id="PS00198">
    <property type="entry name" value="4FE4S_FER_1"/>
    <property type="match status" value="1"/>
</dbReference>
<keyword evidence="6" id="KW-1185">Reference proteome</keyword>
<dbReference type="AlphaFoldDB" id="A0A084JS86"/>
<keyword evidence="3" id="KW-0411">Iron-sulfur</keyword>
<sequence length="123" mass="14115">MREEILRISGVNPLKCMKCGKCTASCPAFEKMEYHPHQFVEMVQNNHITPLLESESQYYCMSCLVCEERCPRGVKPQKLIEAVQVLKLRASEGNRLKPQDVANRLDPSLPQQALMAAFRKYSR</sequence>
<evidence type="ECO:0000256" key="2">
    <source>
        <dbReference type="ARBA" id="ARBA00023004"/>
    </source>
</evidence>
<evidence type="ECO:0000256" key="1">
    <source>
        <dbReference type="ARBA" id="ARBA00022723"/>
    </source>
</evidence>
<dbReference type="EMBL" id="JPME01000002">
    <property type="protein sequence ID" value="KEZ91820.1"/>
    <property type="molecule type" value="Genomic_DNA"/>
</dbReference>
<evidence type="ECO:0000259" key="4">
    <source>
        <dbReference type="PROSITE" id="PS51379"/>
    </source>
</evidence>